<sequence>MIGDGLVVALALQTQGAADLAGGCAQALRQRGWDGDEELADQLGALLGTGPTPLLRPLPVDLEELAGVLEGDPTFGGGRVDRLTGQVWPQAAIDYARETGEEDEDGSDDAERWLWVHCEGSRAGYHDMVQFIGTIDDTGRADRLGIAIEGRGAFRRFKDVLARWPGELDRW</sequence>
<reference evidence="1 2" key="2">
    <citation type="journal article" date="2010" name="Stand. Genomic Sci.">
        <title>Complete genome sequence of Nakamurella multipartita type strain (Y-104).</title>
        <authorList>
            <person name="Tice H."/>
            <person name="Mayilraj S."/>
            <person name="Sims D."/>
            <person name="Lapidus A."/>
            <person name="Nolan M."/>
            <person name="Lucas S."/>
            <person name="Glavina Del Rio T."/>
            <person name="Copeland A."/>
            <person name="Cheng J.F."/>
            <person name="Meincke L."/>
            <person name="Bruce D."/>
            <person name="Goodwin L."/>
            <person name="Pitluck S."/>
            <person name="Ivanova N."/>
            <person name="Mavromatis K."/>
            <person name="Ovchinnikova G."/>
            <person name="Pati A."/>
            <person name="Chen A."/>
            <person name="Palaniappan K."/>
            <person name="Land M."/>
            <person name="Hauser L."/>
            <person name="Chang Y.J."/>
            <person name="Jeffries C.D."/>
            <person name="Detter J.C."/>
            <person name="Brettin T."/>
            <person name="Rohde M."/>
            <person name="Goker M."/>
            <person name="Bristow J."/>
            <person name="Eisen J.A."/>
            <person name="Markowitz V."/>
            <person name="Hugenholtz P."/>
            <person name="Kyrpides N.C."/>
            <person name="Klenk H.P."/>
            <person name="Chen F."/>
        </authorList>
    </citation>
    <scope>NUCLEOTIDE SEQUENCE [LARGE SCALE GENOMIC DNA]</scope>
    <source>
        <strain evidence="2">ATCC 700099 / DSM 44233 / CIP 104796 / JCM 9543 / NBRC 105858 / Y-104</strain>
    </source>
</reference>
<protein>
    <submittedName>
        <fullName evidence="1">Uncharacterized protein</fullName>
    </submittedName>
</protein>
<proteinExistence type="predicted"/>
<reference evidence="2" key="1">
    <citation type="submission" date="2009-09" db="EMBL/GenBank/DDBJ databases">
        <title>The complete genome of Nakamurella multipartita DSM 44233.</title>
        <authorList>
            <consortium name="US DOE Joint Genome Institute (JGI-PGF)"/>
            <person name="Lucas S."/>
            <person name="Copeland A."/>
            <person name="Lapidus A."/>
            <person name="Glavina del Rio T."/>
            <person name="Dalin E."/>
            <person name="Tice H."/>
            <person name="Bruce D."/>
            <person name="Goodwin L."/>
            <person name="Pitluck S."/>
            <person name="Kyrpides N."/>
            <person name="Mavromatis K."/>
            <person name="Ivanova N."/>
            <person name="Ovchinnikova G."/>
            <person name="Sims D."/>
            <person name="Meincke L."/>
            <person name="Brettin T."/>
            <person name="Detter J.C."/>
            <person name="Han C."/>
            <person name="Larimer F."/>
            <person name="Land M."/>
            <person name="Hauser L."/>
            <person name="Markowitz V."/>
            <person name="Cheng J.-F."/>
            <person name="Hugenholtz P."/>
            <person name="Woyke T."/>
            <person name="Wu D."/>
            <person name="Klenk H.-P."/>
            <person name="Eisen J.A."/>
        </authorList>
    </citation>
    <scope>NUCLEOTIDE SEQUENCE [LARGE SCALE GENOMIC DNA]</scope>
    <source>
        <strain evidence="2">ATCC 700099 / DSM 44233 / CIP 104796 / JCM 9543 / NBRC 105858 / Y-104</strain>
    </source>
</reference>
<dbReference type="RefSeq" id="WP_015745796.1">
    <property type="nucleotide sequence ID" value="NC_013235.1"/>
</dbReference>
<dbReference type="Proteomes" id="UP000002218">
    <property type="component" value="Chromosome"/>
</dbReference>
<accession>C8X709</accession>
<name>C8X709_NAKMY</name>
<dbReference type="AlphaFoldDB" id="C8X709"/>
<dbReference type="KEGG" id="nml:Namu_0459"/>
<dbReference type="OrthoDB" id="9816539at2"/>
<dbReference type="EMBL" id="CP001737">
    <property type="protein sequence ID" value="ACV76878.1"/>
    <property type="molecule type" value="Genomic_DNA"/>
</dbReference>
<evidence type="ECO:0000313" key="2">
    <source>
        <dbReference type="Proteomes" id="UP000002218"/>
    </source>
</evidence>
<gene>
    <name evidence="1" type="ordered locus">Namu_0459</name>
</gene>
<dbReference type="eggNOG" id="COG2350">
    <property type="taxonomic scope" value="Bacteria"/>
</dbReference>
<keyword evidence="2" id="KW-1185">Reference proteome</keyword>
<organism evidence="1 2">
    <name type="scientific">Nakamurella multipartita (strain ATCC 700099 / DSM 44233 / CIP 104796 / JCM 9543 / NBRC 105858 / Y-104)</name>
    <name type="common">Microsphaera multipartita</name>
    <dbReference type="NCBI Taxonomy" id="479431"/>
    <lineage>
        <taxon>Bacteria</taxon>
        <taxon>Bacillati</taxon>
        <taxon>Actinomycetota</taxon>
        <taxon>Actinomycetes</taxon>
        <taxon>Nakamurellales</taxon>
        <taxon>Nakamurellaceae</taxon>
        <taxon>Nakamurella</taxon>
    </lineage>
</organism>
<dbReference type="InParanoid" id="C8X709"/>
<dbReference type="HOGENOM" id="CLU_109358_0_0_11"/>
<evidence type="ECO:0000313" key="1">
    <source>
        <dbReference type="EMBL" id="ACV76878.1"/>
    </source>
</evidence>